<dbReference type="EMBL" id="CP111026">
    <property type="protein sequence ID" value="WAR28863.1"/>
    <property type="molecule type" value="Genomic_DNA"/>
</dbReference>
<feature type="transmembrane region" description="Helical" evidence="2">
    <location>
        <begin position="356"/>
        <end position="374"/>
    </location>
</feature>
<gene>
    <name evidence="3" type="ORF">MAR_014567</name>
</gene>
<protein>
    <submittedName>
        <fullName evidence="3">MOT12-like protein</fullName>
    </submittedName>
</protein>
<dbReference type="PANTHER" id="PTHR11360:SF284">
    <property type="entry name" value="EG:103B4.3 PROTEIN-RELATED"/>
    <property type="match status" value="1"/>
</dbReference>
<name>A0ABY7G336_MYAAR</name>
<feature type="transmembrane region" description="Helical" evidence="2">
    <location>
        <begin position="429"/>
        <end position="448"/>
    </location>
</feature>
<feature type="transmembrane region" description="Helical" evidence="2">
    <location>
        <begin position="106"/>
        <end position="132"/>
    </location>
</feature>
<dbReference type="PANTHER" id="PTHR11360">
    <property type="entry name" value="MONOCARBOXYLATE TRANSPORTER"/>
    <property type="match status" value="1"/>
</dbReference>
<keyword evidence="4" id="KW-1185">Reference proteome</keyword>
<dbReference type="InterPro" id="IPR036259">
    <property type="entry name" value="MFS_trans_sf"/>
</dbReference>
<sequence>MTSRKRDIDGGWAWVVLAAVYSGILLLSTAMYTAGVLYVEMLDYYRDDAAKTSIIGSLNSGLLGLLGPLVSICIHTLSCRVTMFTGGVCLMLAYVSSAFVSNINLLILSIGIVGGLGNALTGVTFTVVLVYYFERRRNIVLTLSQAVIGVAMFLATPIALWLLRAYGLRGTFLMIAGICAHLCVCAMICQPSVKEAKVKTELLKRKERPSVKPYQYCNWYALLDFQVLRSLPFILFLISTAAWNFMLSVCLIHLPNYVITKGLDSTDVTVMMTIFSISNTIGRFSAVFIVDHQYLDNMVVHICCLATAGIITLTFALYDHLPSAEFVFVAAIGILTGLPNSLLTPLTLTLVDVEKISIAHGLVNFFCGIGYVSGPPLAGLSPLKREAQNVFDLEVFNYNTINSMERILDPRISITALLLERTGSYENSIMMSGAVLLFGSVMAVAAKIRQRKEQEERKKTKAESGGDEFQTFLEKIQH</sequence>
<keyword evidence="2" id="KW-1133">Transmembrane helix</keyword>
<feature type="transmembrane region" description="Helical" evidence="2">
    <location>
        <begin position="324"/>
        <end position="344"/>
    </location>
</feature>
<dbReference type="InterPro" id="IPR011701">
    <property type="entry name" value="MFS"/>
</dbReference>
<dbReference type="SUPFAM" id="SSF103473">
    <property type="entry name" value="MFS general substrate transporter"/>
    <property type="match status" value="1"/>
</dbReference>
<dbReference type="Proteomes" id="UP001164746">
    <property type="component" value="Chromosome 15"/>
</dbReference>
<feature type="transmembrane region" description="Helical" evidence="2">
    <location>
        <begin position="168"/>
        <end position="189"/>
    </location>
</feature>
<feature type="transmembrane region" description="Helical" evidence="2">
    <location>
        <begin position="54"/>
        <end position="74"/>
    </location>
</feature>
<feature type="transmembrane region" description="Helical" evidence="2">
    <location>
        <begin position="299"/>
        <end position="318"/>
    </location>
</feature>
<dbReference type="Gene3D" id="1.20.1250.20">
    <property type="entry name" value="MFS general substrate transporter like domains"/>
    <property type="match status" value="1"/>
</dbReference>
<evidence type="ECO:0000313" key="4">
    <source>
        <dbReference type="Proteomes" id="UP001164746"/>
    </source>
</evidence>
<reference evidence="3" key="1">
    <citation type="submission" date="2022-11" db="EMBL/GenBank/DDBJ databases">
        <title>Centuries of genome instability and evolution in soft-shell clam transmissible cancer (bioRxiv).</title>
        <authorList>
            <person name="Hart S.F.M."/>
            <person name="Yonemitsu M.A."/>
            <person name="Giersch R.M."/>
            <person name="Beal B.F."/>
            <person name="Arriagada G."/>
            <person name="Davis B.W."/>
            <person name="Ostrander E.A."/>
            <person name="Goff S.P."/>
            <person name="Metzger M.J."/>
        </authorList>
    </citation>
    <scope>NUCLEOTIDE SEQUENCE</scope>
    <source>
        <strain evidence="3">MELC-2E11</strain>
        <tissue evidence="3">Siphon/mantle</tissue>
    </source>
</reference>
<feature type="compositionally biased region" description="Basic and acidic residues" evidence="1">
    <location>
        <begin position="453"/>
        <end position="464"/>
    </location>
</feature>
<keyword evidence="2" id="KW-0812">Transmembrane</keyword>
<evidence type="ECO:0000313" key="3">
    <source>
        <dbReference type="EMBL" id="WAR28863.1"/>
    </source>
</evidence>
<dbReference type="InterPro" id="IPR050327">
    <property type="entry name" value="Proton-linked_MCT"/>
</dbReference>
<keyword evidence="2" id="KW-0472">Membrane</keyword>
<feature type="transmembrane region" description="Helical" evidence="2">
    <location>
        <begin position="12"/>
        <end position="34"/>
    </location>
</feature>
<feature type="transmembrane region" description="Helical" evidence="2">
    <location>
        <begin position="139"/>
        <end position="162"/>
    </location>
</feature>
<evidence type="ECO:0000256" key="1">
    <source>
        <dbReference type="SAM" id="MobiDB-lite"/>
    </source>
</evidence>
<feature type="transmembrane region" description="Helical" evidence="2">
    <location>
        <begin position="268"/>
        <end position="290"/>
    </location>
</feature>
<dbReference type="Pfam" id="PF07690">
    <property type="entry name" value="MFS_1"/>
    <property type="match status" value="1"/>
</dbReference>
<feature type="region of interest" description="Disordered" evidence="1">
    <location>
        <begin position="453"/>
        <end position="478"/>
    </location>
</feature>
<evidence type="ECO:0000256" key="2">
    <source>
        <dbReference type="SAM" id="Phobius"/>
    </source>
</evidence>
<organism evidence="3 4">
    <name type="scientific">Mya arenaria</name>
    <name type="common">Soft-shell clam</name>
    <dbReference type="NCBI Taxonomy" id="6604"/>
    <lineage>
        <taxon>Eukaryota</taxon>
        <taxon>Metazoa</taxon>
        <taxon>Spiralia</taxon>
        <taxon>Lophotrochozoa</taxon>
        <taxon>Mollusca</taxon>
        <taxon>Bivalvia</taxon>
        <taxon>Autobranchia</taxon>
        <taxon>Heteroconchia</taxon>
        <taxon>Euheterodonta</taxon>
        <taxon>Imparidentia</taxon>
        <taxon>Neoheterodontei</taxon>
        <taxon>Myida</taxon>
        <taxon>Myoidea</taxon>
        <taxon>Myidae</taxon>
        <taxon>Mya</taxon>
    </lineage>
</organism>
<accession>A0ABY7G336</accession>
<feature type="transmembrane region" description="Helical" evidence="2">
    <location>
        <begin position="233"/>
        <end position="256"/>
    </location>
</feature>
<feature type="transmembrane region" description="Helical" evidence="2">
    <location>
        <begin position="81"/>
        <end position="100"/>
    </location>
</feature>
<proteinExistence type="predicted"/>